<dbReference type="Pfam" id="PF06602">
    <property type="entry name" value="Myotub-related"/>
    <property type="match status" value="1"/>
</dbReference>
<dbReference type="InterPro" id="IPR029021">
    <property type="entry name" value="Prot-tyrosine_phosphatase-like"/>
</dbReference>
<dbReference type="GO" id="GO:0010507">
    <property type="term" value="P:negative regulation of autophagy"/>
    <property type="evidence" value="ECO:0007669"/>
    <property type="project" value="TreeGrafter"/>
</dbReference>
<sequence length="231" mass="26519">MEFAELITTPKLDGVILHSPFHEPVDGTLCITGHHLILSSRKEDVQELWLLHHCIDTIEKAQTSGNSIHNGGSILLKCKDFRILQLDIAHPDEFHNIYASIERLSNLDKPELLYPFFYRPMYNILEDGYILFKPETEFTKLIASDEWRVSHVNKNYTVCNTYSATIIVPKSIDDDVIIAAANFREGGRFPIFSYRHENGTILLRASQPLLNNNNRRSRADEKNFECCFGPI</sequence>
<evidence type="ECO:0000256" key="1">
    <source>
        <dbReference type="ARBA" id="ARBA00007471"/>
    </source>
</evidence>
<dbReference type="InterPro" id="IPR048994">
    <property type="entry name" value="PH-GRAM_MTMR6-9"/>
</dbReference>
<dbReference type="PROSITE" id="PS51339">
    <property type="entry name" value="PPASE_MYOTUBULARIN"/>
    <property type="match status" value="1"/>
</dbReference>
<dbReference type="SUPFAM" id="SSF50729">
    <property type="entry name" value="PH domain-like"/>
    <property type="match status" value="1"/>
</dbReference>
<comment type="similarity">
    <text evidence="1">Belongs to the protein-tyrosine phosphatase family. Non-receptor class myotubularin subfamily.</text>
</comment>
<dbReference type="Gene3D" id="2.30.29.30">
    <property type="entry name" value="Pleckstrin-homology domain (PH domain)/Phosphotyrosine-binding domain (PTB)"/>
    <property type="match status" value="1"/>
</dbReference>
<evidence type="ECO:0000313" key="4">
    <source>
        <dbReference type="Proteomes" id="UP001162156"/>
    </source>
</evidence>
<dbReference type="Proteomes" id="UP001162156">
    <property type="component" value="Unassembled WGS sequence"/>
</dbReference>
<evidence type="ECO:0000313" key="3">
    <source>
        <dbReference type="EMBL" id="KAJ8972279.1"/>
    </source>
</evidence>
<dbReference type="InterPro" id="IPR010569">
    <property type="entry name" value="Myotubularin-like_Pase_dom"/>
</dbReference>
<gene>
    <name evidence="3" type="ORF">NQ314_000237</name>
</gene>
<dbReference type="PANTHER" id="PTHR10807:SF73">
    <property type="entry name" value="LD06050P"/>
    <property type="match status" value="1"/>
</dbReference>
<dbReference type="PANTHER" id="PTHR10807">
    <property type="entry name" value="MYOTUBULARIN-RELATED"/>
    <property type="match status" value="1"/>
</dbReference>
<dbReference type="AlphaFoldDB" id="A0AAV8ZXC5"/>
<dbReference type="GO" id="GO:0005737">
    <property type="term" value="C:cytoplasm"/>
    <property type="evidence" value="ECO:0007669"/>
    <property type="project" value="TreeGrafter"/>
</dbReference>
<dbReference type="InterPro" id="IPR030564">
    <property type="entry name" value="Myotubularin"/>
</dbReference>
<feature type="domain" description="Myotubularin phosphatase" evidence="2">
    <location>
        <begin position="128"/>
        <end position="231"/>
    </location>
</feature>
<dbReference type="EMBL" id="JANEYF010000095">
    <property type="protein sequence ID" value="KAJ8972279.1"/>
    <property type="molecule type" value="Genomic_DNA"/>
</dbReference>
<accession>A0AAV8ZXC5</accession>
<dbReference type="InterPro" id="IPR011993">
    <property type="entry name" value="PH-like_dom_sf"/>
</dbReference>
<dbReference type="CDD" id="cd13211">
    <property type="entry name" value="PH-GRAM_MTMR9"/>
    <property type="match status" value="1"/>
</dbReference>
<protein>
    <recommendedName>
        <fullName evidence="2">Myotubularin phosphatase domain-containing protein</fullName>
    </recommendedName>
</protein>
<dbReference type="GO" id="GO:0019903">
    <property type="term" value="F:protein phosphatase binding"/>
    <property type="evidence" value="ECO:0007669"/>
    <property type="project" value="TreeGrafter"/>
</dbReference>
<dbReference type="Pfam" id="PF21098">
    <property type="entry name" value="PH-GRAM_MTMR6-like"/>
    <property type="match status" value="1"/>
</dbReference>
<comment type="caution">
    <text evidence="3">The sequence shown here is derived from an EMBL/GenBank/DDBJ whole genome shotgun (WGS) entry which is preliminary data.</text>
</comment>
<keyword evidence="4" id="KW-1185">Reference proteome</keyword>
<evidence type="ECO:0000259" key="2">
    <source>
        <dbReference type="PROSITE" id="PS51339"/>
    </source>
</evidence>
<reference evidence="3" key="1">
    <citation type="journal article" date="2023" name="Insect Mol. Biol.">
        <title>Genome sequencing provides insights into the evolution of gene families encoding plant cell wall-degrading enzymes in longhorned beetles.</title>
        <authorList>
            <person name="Shin N.R."/>
            <person name="Okamura Y."/>
            <person name="Kirsch R."/>
            <person name="Pauchet Y."/>
        </authorList>
    </citation>
    <scope>NUCLEOTIDE SEQUENCE</scope>
    <source>
        <strain evidence="3">RBIC_L_NR</strain>
    </source>
</reference>
<organism evidence="3 4">
    <name type="scientific">Rhamnusium bicolor</name>
    <dbReference type="NCBI Taxonomy" id="1586634"/>
    <lineage>
        <taxon>Eukaryota</taxon>
        <taxon>Metazoa</taxon>
        <taxon>Ecdysozoa</taxon>
        <taxon>Arthropoda</taxon>
        <taxon>Hexapoda</taxon>
        <taxon>Insecta</taxon>
        <taxon>Pterygota</taxon>
        <taxon>Neoptera</taxon>
        <taxon>Endopterygota</taxon>
        <taxon>Coleoptera</taxon>
        <taxon>Polyphaga</taxon>
        <taxon>Cucujiformia</taxon>
        <taxon>Chrysomeloidea</taxon>
        <taxon>Cerambycidae</taxon>
        <taxon>Lepturinae</taxon>
        <taxon>Rhagiini</taxon>
        <taxon>Rhamnusium</taxon>
    </lineage>
</organism>
<proteinExistence type="inferred from homology"/>
<name>A0AAV8ZXC5_9CUCU</name>
<dbReference type="SUPFAM" id="SSF52799">
    <property type="entry name" value="(Phosphotyrosine protein) phosphatases II"/>
    <property type="match status" value="1"/>
</dbReference>
<dbReference type="GO" id="GO:0046856">
    <property type="term" value="P:phosphatidylinositol dephosphorylation"/>
    <property type="evidence" value="ECO:0007669"/>
    <property type="project" value="TreeGrafter"/>
</dbReference>